<organism evidence="7 8">
    <name type="scientific">Natronocella acetinitrilica</name>
    <dbReference type="NCBI Taxonomy" id="414046"/>
    <lineage>
        <taxon>Bacteria</taxon>
        <taxon>Pseudomonadati</taxon>
        <taxon>Pseudomonadota</taxon>
        <taxon>Gammaproteobacteria</taxon>
        <taxon>Chromatiales</taxon>
        <taxon>Ectothiorhodospiraceae</taxon>
        <taxon>Natronocella</taxon>
    </lineage>
</organism>
<dbReference type="Gene3D" id="3.60.130.10">
    <property type="entry name" value="Clavaminate synthase-like"/>
    <property type="match status" value="1"/>
</dbReference>
<dbReference type="AlphaFoldDB" id="A0AAE3G171"/>
<evidence type="ECO:0000256" key="5">
    <source>
        <dbReference type="ARBA" id="ARBA00023004"/>
    </source>
</evidence>
<dbReference type="EMBL" id="JALJXV010000002">
    <property type="protein sequence ID" value="MCP1673680.1"/>
    <property type="molecule type" value="Genomic_DNA"/>
</dbReference>
<dbReference type="GO" id="GO:0046872">
    <property type="term" value="F:metal ion binding"/>
    <property type="evidence" value="ECO:0007669"/>
    <property type="project" value="UniProtKB-KW"/>
</dbReference>
<dbReference type="InterPro" id="IPR003819">
    <property type="entry name" value="TauD/TfdA-like"/>
</dbReference>
<keyword evidence="4 7" id="KW-0560">Oxidoreductase</keyword>
<dbReference type="EC" id="1.14.11.17" evidence="7"/>
<evidence type="ECO:0000313" key="8">
    <source>
        <dbReference type="Proteomes" id="UP001205843"/>
    </source>
</evidence>
<evidence type="ECO:0000256" key="4">
    <source>
        <dbReference type="ARBA" id="ARBA00023002"/>
    </source>
</evidence>
<feature type="domain" description="TauD/TfdA-like" evidence="6">
    <location>
        <begin position="33"/>
        <end position="292"/>
    </location>
</feature>
<dbReference type="Proteomes" id="UP001205843">
    <property type="component" value="Unassembled WGS sequence"/>
</dbReference>
<comment type="caution">
    <text evidence="7">The sequence shown here is derived from an EMBL/GenBank/DDBJ whole genome shotgun (WGS) entry which is preliminary data.</text>
</comment>
<keyword evidence="5" id="KW-0408">Iron</keyword>
<name>A0AAE3G171_9GAMM</name>
<accession>A0AAE3G171</accession>
<evidence type="ECO:0000256" key="1">
    <source>
        <dbReference type="ARBA" id="ARBA00005896"/>
    </source>
</evidence>
<protein>
    <submittedName>
        <fullName evidence="7">Taurine dioxygenase</fullName>
        <ecNumber evidence="7">1.14.11.17</ecNumber>
    </submittedName>
</protein>
<keyword evidence="8" id="KW-1185">Reference proteome</keyword>
<proteinExistence type="inferred from homology"/>
<comment type="similarity">
    <text evidence="1">Belongs to the TfdA dioxygenase family.</text>
</comment>
<sequence length="358" mass="39276">MQLAGEQSSRLPPAIPPLDPSRAALLEEAGLTVRPLEPIGLEVSGADVRSRLPEPVIEALAVEMANRGFVVFKHQPGLSVDELVEASKWWGAGDVHSTHGVHPATPGMHRDIFRLSNDRRHGILGVGPQWHNDGSFEAATFSHAAYYMARAPEHGGGTHFAHQGAAFDVLPADKQAFWQRLVSVNSASGVAHPVVHRHPVSGLKSVWLHLGMTGAVIERLPEEGLSIEELQTTPATTDQLRLLTAAEMTELFNDYNDLLDASFEKGFGMHYQYDDGDLIIIDNWALAHRASPEAHIPSEQQGLRIMDRVTIRSPRELAPHFGLPQHINVAASHPFNRDGVWLAGGVGFRWKDDIPMQN</sequence>
<dbReference type="GO" id="GO:0000908">
    <property type="term" value="F:taurine dioxygenase activity"/>
    <property type="evidence" value="ECO:0007669"/>
    <property type="project" value="UniProtKB-EC"/>
</dbReference>
<dbReference type="PANTHER" id="PTHR43779:SF3">
    <property type="entry name" value="(3R)-3-[(CARBOXYMETHYL)AMINO]FATTY ACID OXYGENASE_DECARBOXYLASE"/>
    <property type="match status" value="1"/>
</dbReference>
<dbReference type="InterPro" id="IPR042098">
    <property type="entry name" value="TauD-like_sf"/>
</dbReference>
<dbReference type="RefSeq" id="WP_253474522.1">
    <property type="nucleotide sequence ID" value="NZ_JALJXV010000002.1"/>
</dbReference>
<evidence type="ECO:0000313" key="7">
    <source>
        <dbReference type="EMBL" id="MCP1673680.1"/>
    </source>
</evidence>
<evidence type="ECO:0000256" key="2">
    <source>
        <dbReference type="ARBA" id="ARBA00022723"/>
    </source>
</evidence>
<evidence type="ECO:0000259" key="6">
    <source>
        <dbReference type="Pfam" id="PF02668"/>
    </source>
</evidence>
<dbReference type="Pfam" id="PF02668">
    <property type="entry name" value="TauD"/>
    <property type="match status" value="1"/>
</dbReference>
<keyword evidence="2" id="KW-0479">Metal-binding</keyword>
<evidence type="ECO:0000256" key="3">
    <source>
        <dbReference type="ARBA" id="ARBA00022964"/>
    </source>
</evidence>
<keyword evidence="3 7" id="KW-0223">Dioxygenase</keyword>
<dbReference type="SUPFAM" id="SSF51197">
    <property type="entry name" value="Clavaminate synthase-like"/>
    <property type="match status" value="1"/>
</dbReference>
<dbReference type="InterPro" id="IPR051178">
    <property type="entry name" value="TfdA_dioxygenase"/>
</dbReference>
<dbReference type="PANTHER" id="PTHR43779">
    <property type="entry name" value="DIOXYGENASE RV0097-RELATED"/>
    <property type="match status" value="1"/>
</dbReference>
<reference evidence="7" key="1">
    <citation type="submission" date="2022-03" db="EMBL/GenBank/DDBJ databases">
        <title>Genomic Encyclopedia of Type Strains, Phase III (KMG-III): the genomes of soil and plant-associated and newly described type strains.</title>
        <authorList>
            <person name="Whitman W."/>
        </authorList>
    </citation>
    <scope>NUCLEOTIDE SEQUENCE</scope>
    <source>
        <strain evidence="7">ANL 6-2</strain>
    </source>
</reference>
<gene>
    <name evidence="7" type="ORF">J2T57_000779</name>
</gene>